<evidence type="ECO:0000256" key="1">
    <source>
        <dbReference type="ARBA" id="ARBA00004196"/>
    </source>
</evidence>
<comment type="subcellular location">
    <subcellularLocation>
        <location evidence="1">Cell envelope</location>
    </subcellularLocation>
</comment>
<proteinExistence type="inferred from homology"/>
<dbReference type="Proteomes" id="UP000430564">
    <property type="component" value="Unassembled WGS sequence"/>
</dbReference>
<dbReference type="InterPro" id="IPR058627">
    <property type="entry name" value="MdtA-like_C"/>
</dbReference>
<feature type="domain" description="Multidrug resistance protein MdtA-like alpha-helical hairpin" evidence="4">
    <location>
        <begin position="111"/>
        <end position="181"/>
    </location>
</feature>
<dbReference type="Gene3D" id="2.40.50.100">
    <property type="match status" value="1"/>
</dbReference>
<dbReference type="Pfam" id="PF25917">
    <property type="entry name" value="BSH_RND"/>
    <property type="match status" value="1"/>
</dbReference>
<dbReference type="AlphaFoldDB" id="A0A6I1EQA8"/>
<dbReference type="GO" id="GO:0005886">
    <property type="term" value="C:plasma membrane"/>
    <property type="evidence" value="ECO:0007669"/>
    <property type="project" value="TreeGrafter"/>
</dbReference>
<sequence>MLFTRKAIHVAVGAALGAALLLTNFHHEGLISQAQAAQGQSRPPSEVVVVTVKPQAVRIDTVLTGRTSAYNVSEVRPQVNGILQKRLFKEGQEVKEGEQLYQIDPAIYDAQLKTAEATLAQARATLVQAQADAKRSRELVKINAVSKQSDDAAQAQLKSAQAAVKSGEAAVLTAKINLDYTKVRSPISGRVSRSEYTEGALLTAYQSQALTTVQQLDPIYVDVTQTAEDLLRIQREIAAGELKTDADGAAPMSLILSDGSTYSETGKLTFTDAIVDEGTGTVKLRAVFPNPQRQLLPGMFVRANLSEGIRPQGILVHMQSVMRDLKGNAYVYVVGTDNKVEQRSITVGQTMGTYWLVTSGLKEGERVMFEGFQRTAPGATVAPKEFDPKMAPEGKPLF</sequence>
<accession>A0A6I1EQA8</accession>
<evidence type="ECO:0000259" key="5">
    <source>
        <dbReference type="Pfam" id="PF25917"/>
    </source>
</evidence>
<feature type="domain" description="Multidrug resistance protein MdtA-like barrel-sandwich hybrid" evidence="5">
    <location>
        <begin position="72"/>
        <end position="214"/>
    </location>
</feature>
<dbReference type="GO" id="GO:0030313">
    <property type="term" value="C:cell envelope"/>
    <property type="evidence" value="ECO:0007669"/>
    <property type="project" value="UniProtKB-SubCell"/>
</dbReference>
<dbReference type="Gene3D" id="2.40.420.20">
    <property type="match status" value="1"/>
</dbReference>
<dbReference type="InterPro" id="IPR058624">
    <property type="entry name" value="MdtA-like_HH"/>
</dbReference>
<evidence type="ECO:0000313" key="9">
    <source>
        <dbReference type="Proteomes" id="UP000430564"/>
    </source>
</evidence>
<evidence type="ECO:0000259" key="7">
    <source>
        <dbReference type="Pfam" id="PF25967"/>
    </source>
</evidence>
<protein>
    <submittedName>
        <fullName evidence="8">Efflux RND transporter periplasmic adaptor subunit</fullName>
    </submittedName>
</protein>
<dbReference type="OrthoDB" id="9783047at2"/>
<dbReference type="PANTHER" id="PTHR30158">
    <property type="entry name" value="ACRA/E-RELATED COMPONENT OF DRUG EFFLUX TRANSPORTER"/>
    <property type="match status" value="1"/>
</dbReference>
<evidence type="ECO:0000256" key="3">
    <source>
        <dbReference type="SAM" id="Coils"/>
    </source>
</evidence>
<reference evidence="8 9" key="1">
    <citation type="submission" date="2019-10" db="EMBL/GenBank/DDBJ databases">
        <title>Genome diversity of Sutterella seckii.</title>
        <authorList>
            <person name="Chaplin A.V."/>
            <person name="Sokolova S.R."/>
            <person name="Mosin K.A."/>
            <person name="Ivanova E.L."/>
            <person name="Kochetkova T.O."/>
            <person name="Goltsov A.Y."/>
            <person name="Trofimov D.Y."/>
            <person name="Efimov B.A."/>
        </authorList>
    </citation>
    <scope>NUCLEOTIDE SEQUENCE [LARGE SCALE GENOMIC DNA]</scope>
    <source>
        <strain evidence="8 9">ASD393</strain>
    </source>
</reference>
<evidence type="ECO:0000259" key="6">
    <source>
        <dbReference type="Pfam" id="PF25944"/>
    </source>
</evidence>
<dbReference type="Pfam" id="PF25944">
    <property type="entry name" value="Beta-barrel_RND"/>
    <property type="match status" value="1"/>
</dbReference>
<dbReference type="PANTHER" id="PTHR30158:SF3">
    <property type="entry name" value="MULTIDRUG EFFLUX PUMP SUBUNIT ACRA-RELATED"/>
    <property type="match status" value="1"/>
</dbReference>
<dbReference type="GO" id="GO:0022857">
    <property type="term" value="F:transmembrane transporter activity"/>
    <property type="evidence" value="ECO:0007669"/>
    <property type="project" value="InterPro"/>
</dbReference>
<dbReference type="InterPro" id="IPR058626">
    <property type="entry name" value="MdtA-like_b-barrel"/>
</dbReference>
<feature type="domain" description="Multidrug resistance protein MdtA-like C-terminal permuted SH3" evidence="7">
    <location>
        <begin position="314"/>
        <end position="374"/>
    </location>
</feature>
<comment type="similarity">
    <text evidence="2">Belongs to the membrane fusion protein (MFP) (TC 8.A.1) family.</text>
</comment>
<evidence type="ECO:0000259" key="4">
    <source>
        <dbReference type="Pfam" id="PF25876"/>
    </source>
</evidence>
<feature type="domain" description="Multidrug resistance protein MdtA-like beta-barrel" evidence="6">
    <location>
        <begin position="218"/>
        <end position="308"/>
    </location>
</feature>
<evidence type="ECO:0000256" key="2">
    <source>
        <dbReference type="ARBA" id="ARBA00009477"/>
    </source>
</evidence>
<dbReference type="InterPro" id="IPR006143">
    <property type="entry name" value="RND_pump_MFP"/>
</dbReference>
<feature type="coiled-coil region" evidence="3">
    <location>
        <begin position="112"/>
        <end position="139"/>
    </location>
</feature>
<dbReference type="InterPro" id="IPR058625">
    <property type="entry name" value="MdtA-like_BSH"/>
</dbReference>
<dbReference type="Gene3D" id="1.10.287.470">
    <property type="entry name" value="Helix hairpin bin"/>
    <property type="match status" value="1"/>
</dbReference>
<evidence type="ECO:0000313" key="8">
    <source>
        <dbReference type="EMBL" id="KAB7662776.1"/>
    </source>
</evidence>
<dbReference type="NCBIfam" id="TIGR01730">
    <property type="entry name" value="RND_mfp"/>
    <property type="match status" value="1"/>
</dbReference>
<dbReference type="RefSeq" id="WP_152157475.1">
    <property type="nucleotide sequence ID" value="NZ_WEHX01000004.1"/>
</dbReference>
<gene>
    <name evidence="8" type="ORF">GBM95_01485</name>
</gene>
<dbReference type="GO" id="GO:0046677">
    <property type="term" value="P:response to antibiotic"/>
    <property type="evidence" value="ECO:0007669"/>
    <property type="project" value="TreeGrafter"/>
</dbReference>
<organism evidence="8 9">
    <name type="scientific">Sutterella seckii</name>
    <dbReference type="NCBI Taxonomy" id="1944635"/>
    <lineage>
        <taxon>Bacteria</taxon>
        <taxon>Pseudomonadati</taxon>
        <taxon>Pseudomonadota</taxon>
        <taxon>Betaproteobacteria</taxon>
        <taxon>Burkholderiales</taxon>
        <taxon>Sutterellaceae</taxon>
        <taxon>Sutterella</taxon>
    </lineage>
</organism>
<name>A0A6I1EQA8_9BURK</name>
<dbReference type="Pfam" id="PF25967">
    <property type="entry name" value="RND-MFP_C"/>
    <property type="match status" value="1"/>
</dbReference>
<dbReference type="SUPFAM" id="SSF111369">
    <property type="entry name" value="HlyD-like secretion proteins"/>
    <property type="match status" value="1"/>
</dbReference>
<dbReference type="EMBL" id="WEHX01000004">
    <property type="protein sequence ID" value="KAB7662776.1"/>
    <property type="molecule type" value="Genomic_DNA"/>
</dbReference>
<dbReference type="Pfam" id="PF25876">
    <property type="entry name" value="HH_MFP_RND"/>
    <property type="match status" value="1"/>
</dbReference>
<dbReference type="Gene3D" id="2.40.30.170">
    <property type="match status" value="1"/>
</dbReference>
<keyword evidence="3" id="KW-0175">Coiled coil</keyword>
<comment type="caution">
    <text evidence="8">The sequence shown here is derived from an EMBL/GenBank/DDBJ whole genome shotgun (WGS) entry which is preliminary data.</text>
</comment>
<dbReference type="FunFam" id="2.40.420.20:FF:000001">
    <property type="entry name" value="Efflux RND transporter periplasmic adaptor subunit"/>
    <property type="match status" value="1"/>
</dbReference>